<dbReference type="Pfam" id="PF00198">
    <property type="entry name" value="2-oxoacid_dh"/>
    <property type="match status" value="1"/>
</dbReference>
<dbReference type="GO" id="GO:0016407">
    <property type="term" value="F:acetyltransferase activity"/>
    <property type="evidence" value="ECO:0007669"/>
    <property type="project" value="TreeGrafter"/>
</dbReference>
<dbReference type="InterPro" id="IPR036625">
    <property type="entry name" value="E3-bd_dom_sf"/>
</dbReference>
<dbReference type="SUPFAM" id="SSF47005">
    <property type="entry name" value="Peripheral subunit-binding domain of 2-oxo acid dehydrogenase complex"/>
    <property type="match status" value="1"/>
</dbReference>
<feature type="domain" description="Peripheral subunit-binding (PSBD)" evidence="5">
    <location>
        <begin position="1"/>
        <end position="33"/>
    </location>
</feature>
<evidence type="ECO:0000313" key="6">
    <source>
        <dbReference type="EMBL" id="PZP89470.1"/>
    </source>
</evidence>
<keyword evidence="3" id="KW-0808">Transferase</keyword>
<keyword evidence="4" id="KW-0012">Acyltransferase</keyword>
<dbReference type="EMBL" id="QFOZ01000002">
    <property type="protein sequence ID" value="PZP89470.1"/>
    <property type="molecule type" value="Genomic_DNA"/>
</dbReference>
<dbReference type="Gene3D" id="4.10.320.10">
    <property type="entry name" value="E3-binding domain"/>
    <property type="match status" value="1"/>
</dbReference>
<sequence length="311" mass="33330">MRKLAAEKHVDLAHVHGSGLGRRIVKKDILDYAATQEHRQASAQTQTVGIDSGVLGISPSASTPMGDAANLRGTTHPASPIRQSAAAAALAAGQSTAQVSQVFDTDVTNLLRRLTSIRTESPSTTLSLRACAIYVVSRLLRRHPALNASYDKQNQQITYYEDIDLSIGIDTPQGLLSPVLHHADQYSLNEIGQHVQNMEERCLNGTLTPRDLSGGTFTLSHPTSMGALWETPLVIPPQSAALSIGTPVQRPVVVDGADDSAIAIRDMVYLTLSYDACLIDSSAASCFLHDLQHALREASFLDDTDDDNGLA</sequence>
<dbReference type="AlphaFoldDB" id="A0A2W5ICH9"/>
<dbReference type="InterPro" id="IPR004167">
    <property type="entry name" value="PSBD"/>
</dbReference>
<comment type="caution">
    <text evidence="6">The sequence shown here is derived from an EMBL/GenBank/DDBJ whole genome shotgun (WGS) entry which is preliminary data.</text>
</comment>
<dbReference type="PANTHER" id="PTHR43178">
    <property type="entry name" value="DIHYDROLIPOAMIDE ACETYLTRANSFERASE COMPONENT OF PYRUVATE DEHYDROGENASE COMPLEX"/>
    <property type="match status" value="1"/>
</dbReference>
<comment type="cofactor">
    <cofactor evidence="1">
        <name>(R)-lipoate</name>
        <dbReference type="ChEBI" id="CHEBI:83088"/>
    </cofactor>
</comment>
<evidence type="ECO:0000256" key="3">
    <source>
        <dbReference type="ARBA" id="ARBA00022679"/>
    </source>
</evidence>
<evidence type="ECO:0000256" key="4">
    <source>
        <dbReference type="ARBA" id="ARBA00023315"/>
    </source>
</evidence>
<dbReference type="PANTHER" id="PTHR43178:SF5">
    <property type="entry name" value="LIPOAMIDE ACYLTRANSFERASE COMPONENT OF BRANCHED-CHAIN ALPHA-KETO ACID DEHYDROGENASE COMPLEX, MITOCHONDRIAL"/>
    <property type="match status" value="1"/>
</dbReference>
<dbReference type="GO" id="GO:0005737">
    <property type="term" value="C:cytoplasm"/>
    <property type="evidence" value="ECO:0007669"/>
    <property type="project" value="TreeGrafter"/>
</dbReference>
<dbReference type="PROSITE" id="PS51826">
    <property type="entry name" value="PSBD"/>
    <property type="match status" value="1"/>
</dbReference>
<dbReference type="SUPFAM" id="SSF52777">
    <property type="entry name" value="CoA-dependent acyltransferases"/>
    <property type="match status" value="1"/>
</dbReference>
<dbReference type="InterPro" id="IPR001078">
    <property type="entry name" value="2-oxoacid_DH_actylTfrase"/>
</dbReference>
<accession>A0A2W5ICH9</accession>
<name>A0A2W5ICH9_9ACTN</name>
<evidence type="ECO:0000256" key="1">
    <source>
        <dbReference type="ARBA" id="ARBA00001938"/>
    </source>
</evidence>
<gene>
    <name evidence="6" type="ORF">DI579_02895</name>
</gene>
<dbReference type="GO" id="GO:0031405">
    <property type="term" value="F:lipoic acid binding"/>
    <property type="evidence" value="ECO:0007669"/>
    <property type="project" value="TreeGrafter"/>
</dbReference>
<evidence type="ECO:0000259" key="5">
    <source>
        <dbReference type="PROSITE" id="PS51826"/>
    </source>
</evidence>
<comment type="similarity">
    <text evidence="2">Belongs to the 2-oxoacid dehydrogenase family.</text>
</comment>
<dbReference type="RefSeq" id="WP_303678656.1">
    <property type="nucleotide sequence ID" value="NZ_QFOZ01000002.1"/>
</dbReference>
<proteinExistence type="inferred from homology"/>
<dbReference type="Proteomes" id="UP000248606">
    <property type="component" value="Unassembled WGS sequence"/>
</dbReference>
<dbReference type="Gene3D" id="3.30.559.10">
    <property type="entry name" value="Chloramphenicol acetyltransferase-like domain"/>
    <property type="match status" value="1"/>
</dbReference>
<evidence type="ECO:0000313" key="7">
    <source>
        <dbReference type="Proteomes" id="UP000248606"/>
    </source>
</evidence>
<reference evidence="6 7" key="1">
    <citation type="submission" date="2017-08" db="EMBL/GenBank/DDBJ databases">
        <title>Infants hospitalized years apart are colonized by the same room-sourced microbial strains.</title>
        <authorList>
            <person name="Brooks B."/>
            <person name="Olm M.R."/>
            <person name="Firek B.A."/>
            <person name="Baker R."/>
            <person name="Thomas B.C."/>
            <person name="Morowitz M.J."/>
            <person name="Banfield J.F."/>
        </authorList>
    </citation>
    <scope>NUCLEOTIDE SEQUENCE [LARGE SCALE GENOMIC DNA]</scope>
    <source>
        <strain evidence="6">S2_006_000_R1_57</strain>
    </source>
</reference>
<evidence type="ECO:0000256" key="2">
    <source>
        <dbReference type="ARBA" id="ARBA00007317"/>
    </source>
</evidence>
<dbReference type="Pfam" id="PF02817">
    <property type="entry name" value="E3_binding"/>
    <property type="match status" value="1"/>
</dbReference>
<organism evidence="6 7">
    <name type="scientific">Lawsonella clevelandensis</name>
    <dbReference type="NCBI Taxonomy" id="1528099"/>
    <lineage>
        <taxon>Bacteria</taxon>
        <taxon>Bacillati</taxon>
        <taxon>Actinomycetota</taxon>
        <taxon>Actinomycetes</taxon>
        <taxon>Mycobacteriales</taxon>
        <taxon>Lawsonellaceae</taxon>
        <taxon>Lawsonella</taxon>
    </lineage>
</organism>
<dbReference type="InterPro" id="IPR050743">
    <property type="entry name" value="2-oxoacid_DH_E2_comp"/>
</dbReference>
<dbReference type="InterPro" id="IPR023213">
    <property type="entry name" value="CAT-like_dom_sf"/>
</dbReference>
<protein>
    <recommendedName>
        <fullName evidence="5">Peripheral subunit-binding (PSBD) domain-containing protein</fullName>
    </recommendedName>
</protein>